<feature type="domain" description="Orn/DAP/Arg decarboxylase 2 N-terminal" evidence="6">
    <location>
        <begin position="62"/>
        <end position="295"/>
    </location>
</feature>
<dbReference type="EMBL" id="CP000910">
    <property type="protein sequence ID" value="ABY23425.1"/>
    <property type="molecule type" value="Genomic_DNA"/>
</dbReference>
<dbReference type="HOGENOM" id="CLU_026444_0_3_11"/>
<evidence type="ECO:0000313" key="8">
    <source>
        <dbReference type="Proteomes" id="UP000002007"/>
    </source>
</evidence>
<dbReference type="InterPro" id="IPR022657">
    <property type="entry name" value="De-COase2_CS"/>
</dbReference>
<keyword evidence="8" id="KW-1185">Reference proteome</keyword>
<dbReference type="Gene3D" id="3.20.20.10">
    <property type="entry name" value="Alanine racemase"/>
    <property type="match status" value="1"/>
</dbReference>
<keyword evidence="7" id="KW-0456">Lyase</keyword>
<reference evidence="8" key="1">
    <citation type="journal article" date="2008" name="J. Bacteriol.">
        <title>Genome sequence of the fish pathogen Renibacterium salmoninarum suggests reductive evolution away from an environmental Arthrobacter ancestor.</title>
        <authorList>
            <person name="Wiens G.D."/>
            <person name="Rockey D.D."/>
            <person name="Wu Z."/>
            <person name="Chang J."/>
            <person name="Levy R."/>
            <person name="Crane S."/>
            <person name="Chen D.S."/>
            <person name="Capri G.R."/>
            <person name="Burnett J.R."/>
            <person name="Sudheesh P.S."/>
            <person name="Schipma M.J."/>
            <person name="Burd H."/>
            <person name="Bhattacharyya A."/>
            <person name="Rhodes L.D."/>
            <person name="Kaul R."/>
            <person name="Strom M.S."/>
        </authorList>
    </citation>
    <scope>NUCLEOTIDE SEQUENCE [LARGE SCALE GENOMIC DNA]</scope>
    <source>
        <strain evidence="8">ATCC 33209 / DSM 20767 / JCM 11484 / NBRC 15589 / NCIMB 2235</strain>
    </source>
</reference>
<dbReference type="Proteomes" id="UP000002007">
    <property type="component" value="Chromosome"/>
</dbReference>
<evidence type="ECO:0000256" key="3">
    <source>
        <dbReference type="PIRSR" id="PIRSR600183-50"/>
    </source>
</evidence>
<dbReference type="PROSITE" id="PS00879">
    <property type="entry name" value="ODR_DC_2_2"/>
    <property type="match status" value="1"/>
</dbReference>
<evidence type="ECO:0000256" key="2">
    <source>
        <dbReference type="ARBA" id="ARBA00022898"/>
    </source>
</evidence>
<evidence type="ECO:0000256" key="1">
    <source>
        <dbReference type="ARBA" id="ARBA00001933"/>
    </source>
</evidence>
<dbReference type="GO" id="GO:0009089">
    <property type="term" value="P:lysine biosynthetic process via diaminopimelate"/>
    <property type="evidence" value="ECO:0007669"/>
    <property type="project" value="TreeGrafter"/>
</dbReference>
<keyword evidence="2 3" id="KW-0663">Pyridoxal phosphate</keyword>
<organism evidence="7 8">
    <name type="scientific">Renibacterium salmoninarum (strain ATCC 33209 / DSM 20767 / JCM 11484 / NBRC 15589 / NCIMB 2235)</name>
    <dbReference type="NCBI Taxonomy" id="288705"/>
    <lineage>
        <taxon>Bacteria</taxon>
        <taxon>Bacillati</taxon>
        <taxon>Actinomycetota</taxon>
        <taxon>Actinomycetes</taxon>
        <taxon>Micrococcales</taxon>
        <taxon>Micrococcaceae</taxon>
        <taxon>Renibacterium</taxon>
    </lineage>
</organism>
<dbReference type="PANTHER" id="PTHR43727:SF2">
    <property type="entry name" value="GROUP IV DECARBOXYLASE"/>
    <property type="match status" value="1"/>
</dbReference>
<dbReference type="PRINTS" id="PR01179">
    <property type="entry name" value="ODADCRBXLASE"/>
</dbReference>
<dbReference type="Gene3D" id="2.40.37.10">
    <property type="entry name" value="Lyase, Ornithine Decarboxylase, Chain A, domain 1"/>
    <property type="match status" value="1"/>
</dbReference>
<dbReference type="InterPro" id="IPR000183">
    <property type="entry name" value="Orn/DAP/Arg_de-COase"/>
</dbReference>
<dbReference type="Pfam" id="PF02784">
    <property type="entry name" value="Orn_Arg_deC_N"/>
    <property type="match status" value="1"/>
</dbReference>
<name>A9WMT0_RENSM</name>
<dbReference type="PANTHER" id="PTHR43727">
    <property type="entry name" value="DIAMINOPIMELATE DECARBOXYLASE"/>
    <property type="match status" value="1"/>
</dbReference>
<dbReference type="InterPro" id="IPR009006">
    <property type="entry name" value="Ala_racemase/Decarboxylase_C"/>
</dbReference>
<feature type="domain" description="Orn/DAP/Arg decarboxylase 2 C-terminal" evidence="5">
    <location>
        <begin position="35"/>
        <end position="393"/>
    </location>
</feature>
<evidence type="ECO:0000259" key="6">
    <source>
        <dbReference type="Pfam" id="PF02784"/>
    </source>
</evidence>
<dbReference type="Pfam" id="PF00278">
    <property type="entry name" value="Orn_DAP_Arg_deC"/>
    <property type="match status" value="1"/>
</dbReference>
<comment type="cofactor">
    <cofactor evidence="1 3">
        <name>pyridoxal 5'-phosphate</name>
        <dbReference type="ChEBI" id="CHEBI:597326"/>
    </cofactor>
</comment>
<feature type="modified residue" description="N6-(pyridoxal phosphate)lysine" evidence="3">
    <location>
        <position position="70"/>
    </location>
</feature>
<dbReference type="SUPFAM" id="SSF51419">
    <property type="entry name" value="PLP-binding barrel"/>
    <property type="match status" value="1"/>
</dbReference>
<dbReference type="EC" id="4.1.1.20" evidence="7"/>
<sequence>MTTSAIPVPVADVYVTDAVRDAARNLAQQNRLPAYVYDLAHLRSHLVAIKAALSHPASGGSGVEILYAVKANPDAEVVRTAAEILDGLEVSSGGEITHVRALLPDARLIFGGPGKTDAELSTALAAGVHRFHVESVDELRRLNALAAEAGITAEILFRVNIQAGITSGNSSTAALTMGGVPSPFGMDPEEAALAAAQLETMPNITLHGVHAHLASGVDSATGAAEAEDIARWARSFAAEHGLELSELNVGGGMSVDYLRTAEPFDWSDYGSRLNSLAEKYPEFTFQIEPGRAISAYSGWYLSRVQELKRSHGKWFAVCSGGTHHLRTPAAKGHSQPLSVLQVAEWDRPWERASLQENSVSFVGQLCTPKDLLARDVPVSQISAGDTVIFGLAGAYALNISHRDFLMHPQPEILHVGAPA</sequence>
<protein>
    <submittedName>
        <fullName evidence="7">Diaminopimelate decarboxylase</fullName>
        <ecNumber evidence="7">4.1.1.20</ecNumber>
    </submittedName>
</protein>
<comment type="similarity">
    <text evidence="4">Belongs to the Orn/Lys/Arg decarboxylase class-II family.</text>
</comment>
<dbReference type="RefSeq" id="WP_012245098.1">
    <property type="nucleotide sequence ID" value="NC_010168.1"/>
</dbReference>
<dbReference type="CDD" id="cd06843">
    <property type="entry name" value="PLPDE_III_PvsE_like"/>
    <property type="match status" value="1"/>
</dbReference>
<dbReference type="InterPro" id="IPR022644">
    <property type="entry name" value="De-COase2_N"/>
</dbReference>
<dbReference type="KEGG" id="rsa:RSal33209_1689"/>
<dbReference type="GO" id="GO:0008836">
    <property type="term" value="F:diaminopimelate decarboxylase activity"/>
    <property type="evidence" value="ECO:0007669"/>
    <property type="project" value="UniProtKB-EC"/>
</dbReference>
<proteinExistence type="inferred from homology"/>
<evidence type="ECO:0000259" key="5">
    <source>
        <dbReference type="Pfam" id="PF00278"/>
    </source>
</evidence>
<dbReference type="AlphaFoldDB" id="A9WMT0"/>
<dbReference type="SUPFAM" id="SSF50621">
    <property type="entry name" value="Alanine racemase C-terminal domain-like"/>
    <property type="match status" value="1"/>
</dbReference>
<dbReference type="InterPro" id="IPR022643">
    <property type="entry name" value="De-COase2_C"/>
</dbReference>
<evidence type="ECO:0000313" key="7">
    <source>
        <dbReference type="EMBL" id="ABY23425.1"/>
    </source>
</evidence>
<evidence type="ECO:0000256" key="4">
    <source>
        <dbReference type="RuleBase" id="RU003737"/>
    </source>
</evidence>
<feature type="active site" description="Proton donor" evidence="3">
    <location>
        <position position="366"/>
    </location>
</feature>
<dbReference type="STRING" id="288705.RSal33209_1689"/>
<gene>
    <name evidence="7" type="ordered locus">RSal33209_1689</name>
</gene>
<dbReference type="InterPro" id="IPR029066">
    <property type="entry name" value="PLP-binding_barrel"/>
</dbReference>
<accession>A9WMT0</accession>
<dbReference type="eggNOG" id="COG0019">
    <property type="taxonomic scope" value="Bacteria"/>
</dbReference>